<organism evidence="2">
    <name type="scientific">Utricularia reniformis</name>
    <dbReference type="NCBI Taxonomy" id="192314"/>
    <lineage>
        <taxon>Eukaryota</taxon>
        <taxon>Viridiplantae</taxon>
        <taxon>Streptophyta</taxon>
        <taxon>Embryophyta</taxon>
        <taxon>Tracheophyta</taxon>
        <taxon>Spermatophyta</taxon>
        <taxon>Magnoliopsida</taxon>
        <taxon>eudicotyledons</taxon>
        <taxon>Gunneridae</taxon>
        <taxon>Pentapetalae</taxon>
        <taxon>asterids</taxon>
        <taxon>lamiids</taxon>
        <taxon>Lamiales</taxon>
        <taxon>Lentibulariaceae</taxon>
        <taxon>Utricularia</taxon>
    </lineage>
</organism>
<proteinExistence type="predicted"/>
<reference evidence="2" key="1">
    <citation type="submission" date="2017-03" db="EMBL/GenBank/DDBJ databases">
        <title>The mitochondrial genome of the carnivorous plant Utricularia reniformis (Lentibulariaceae): structure, comparative analysis and evolutionary landmarks.</title>
        <authorList>
            <person name="Silva S.R."/>
            <person name="Alvarenga D.O."/>
            <person name="Michael T.P."/>
            <person name="Miranda V.F.O."/>
            <person name="Varani A.M."/>
        </authorList>
    </citation>
    <scope>NUCLEOTIDE SEQUENCE</scope>
</reference>
<dbReference type="AlphaFoldDB" id="A0A1Y0AYY1"/>
<evidence type="ECO:0000313" key="2">
    <source>
        <dbReference type="EMBL" id="ART30364.1"/>
    </source>
</evidence>
<protein>
    <submittedName>
        <fullName evidence="2">Uncharacterized protein</fullName>
    </submittedName>
</protein>
<geneLocation type="mitochondrion" evidence="2"/>
<dbReference type="EMBL" id="KY774314">
    <property type="protein sequence ID" value="ART30364.1"/>
    <property type="molecule type" value="Genomic_DNA"/>
</dbReference>
<accession>A0A1Y0AYY1</accession>
<feature type="signal peptide" evidence="1">
    <location>
        <begin position="1"/>
        <end position="27"/>
    </location>
</feature>
<gene>
    <name evidence="2" type="ORF">AEK19_MT1268</name>
</gene>
<keyword evidence="2" id="KW-0496">Mitochondrion</keyword>
<feature type="chain" id="PRO_5012937144" evidence="1">
    <location>
        <begin position="28"/>
        <end position="69"/>
    </location>
</feature>
<evidence type="ECO:0000256" key="1">
    <source>
        <dbReference type="SAM" id="SignalP"/>
    </source>
</evidence>
<keyword evidence="1" id="KW-0732">Signal</keyword>
<sequence length="69" mass="7797">MKSREGLSLARFFVFFVIPLYQRSGSGDCLKNKKNFLSFDLLPKCTAGLGEDLFSIRGKVLFVYLISLT</sequence>
<name>A0A1Y0AYY1_9LAMI</name>